<feature type="compositionally biased region" description="Polar residues" evidence="1">
    <location>
        <begin position="158"/>
        <end position="167"/>
    </location>
</feature>
<feature type="transmembrane region" description="Helical" evidence="2">
    <location>
        <begin position="244"/>
        <end position="265"/>
    </location>
</feature>
<feature type="compositionally biased region" description="Acidic residues" evidence="1">
    <location>
        <begin position="41"/>
        <end position="73"/>
    </location>
</feature>
<dbReference type="OrthoDB" id="5238281at2759"/>
<feature type="region of interest" description="Disordered" evidence="1">
    <location>
        <begin position="198"/>
        <end position="242"/>
    </location>
</feature>
<keyword evidence="2" id="KW-1133">Transmembrane helix</keyword>
<feature type="region of interest" description="Disordered" evidence="1">
    <location>
        <begin position="1"/>
        <end position="172"/>
    </location>
</feature>
<keyword evidence="5" id="KW-1185">Reference proteome</keyword>
<feature type="compositionally biased region" description="Low complexity" evidence="1">
    <location>
        <begin position="223"/>
        <end position="242"/>
    </location>
</feature>
<accession>A0A7C8MGH4</accession>
<gene>
    <name evidence="4" type="ORF">GQX73_g9588</name>
</gene>
<dbReference type="Gene3D" id="1.20.5.900">
    <property type="entry name" value="transmembrane domain of human cd4"/>
    <property type="match status" value="1"/>
</dbReference>
<dbReference type="Pfam" id="PF12104">
    <property type="entry name" value="Tcell_CD4_C"/>
    <property type="match status" value="1"/>
</dbReference>
<dbReference type="InterPro" id="IPR021963">
    <property type="entry name" value="Tcell_CD4_Cterm"/>
</dbReference>
<feature type="compositionally biased region" description="Basic residues" evidence="1">
    <location>
        <begin position="1"/>
        <end position="14"/>
    </location>
</feature>
<feature type="compositionally biased region" description="Low complexity" evidence="1">
    <location>
        <begin position="99"/>
        <end position="121"/>
    </location>
</feature>
<reference evidence="4 5" key="1">
    <citation type="submission" date="2019-12" db="EMBL/GenBank/DDBJ databases">
        <title>Draft genome sequence of the ascomycete Xylaria multiplex DSM 110363.</title>
        <authorList>
            <person name="Buettner E."/>
            <person name="Kellner H."/>
        </authorList>
    </citation>
    <scope>NUCLEOTIDE SEQUENCE [LARGE SCALE GENOMIC DNA]</scope>
    <source>
        <strain evidence="4 5">DSM 110363</strain>
    </source>
</reference>
<feature type="compositionally biased region" description="Polar residues" evidence="1">
    <location>
        <begin position="198"/>
        <end position="222"/>
    </location>
</feature>
<proteinExistence type="predicted"/>
<keyword evidence="2" id="KW-0812">Transmembrane</keyword>
<evidence type="ECO:0000259" key="3">
    <source>
        <dbReference type="Pfam" id="PF12104"/>
    </source>
</evidence>
<keyword evidence="2" id="KW-0472">Membrane</keyword>
<evidence type="ECO:0000256" key="2">
    <source>
        <dbReference type="SAM" id="Phobius"/>
    </source>
</evidence>
<dbReference type="InParanoid" id="A0A7C8MGH4"/>
<name>A0A7C8MGH4_9PEZI</name>
<organism evidence="4 5">
    <name type="scientific">Xylaria multiplex</name>
    <dbReference type="NCBI Taxonomy" id="323545"/>
    <lineage>
        <taxon>Eukaryota</taxon>
        <taxon>Fungi</taxon>
        <taxon>Dikarya</taxon>
        <taxon>Ascomycota</taxon>
        <taxon>Pezizomycotina</taxon>
        <taxon>Sordariomycetes</taxon>
        <taxon>Xylariomycetidae</taxon>
        <taxon>Xylariales</taxon>
        <taxon>Xylariaceae</taxon>
        <taxon>Xylaria</taxon>
    </lineage>
</organism>
<evidence type="ECO:0000256" key="1">
    <source>
        <dbReference type="SAM" id="MobiDB-lite"/>
    </source>
</evidence>
<feature type="domain" description="T cell CD4 receptor C-terminal region" evidence="3">
    <location>
        <begin position="246"/>
        <end position="277"/>
    </location>
</feature>
<feature type="compositionally biased region" description="Low complexity" evidence="1">
    <location>
        <begin position="130"/>
        <end position="157"/>
    </location>
</feature>
<dbReference type="AlphaFoldDB" id="A0A7C8MGH4"/>
<sequence length="399" mass="42066">MRASFRQRSRRVPRVRLSVRADEELKAGEPAGDVPVGADPPSDELSGDETSDDEFSDGESSDDDEEEEEDEDEGQVKVPAPPPPPKDAPSSTSLGPGNPTASASSRSTAITPPATTLLTTTSQPAKETATSSSQPLVSDSSSASLPTASSALTSSQSIPVMSTSAQQSPSSSLVSSSVTSITSTSPIPVLIPGTSITSTSGLSQSTSDGQLVSPTNIPQADNSISAPEESGSSTSSNSQRAGQIAGGTIGGIAFIGLIIFAIWMWRRRRNQADRLSRMSDDMQYYAAPAQAVGKSRSPSSIMNQLMTAAYAAEDGGNYRNSEQNFDGYANEKQRFTAHEGESTERLTPPAAAQLRPPSIAARTETTNRTESTWKTWGVLAGSSRVSAPRNWWVDRYLRA</sequence>
<evidence type="ECO:0000313" key="4">
    <source>
        <dbReference type="EMBL" id="KAF2963992.1"/>
    </source>
</evidence>
<dbReference type="Proteomes" id="UP000481858">
    <property type="component" value="Unassembled WGS sequence"/>
</dbReference>
<evidence type="ECO:0000313" key="5">
    <source>
        <dbReference type="Proteomes" id="UP000481858"/>
    </source>
</evidence>
<protein>
    <recommendedName>
        <fullName evidence="3">T cell CD4 receptor C-terminal region domain-containing protein</fullName>
    </recommendedName>
</protein>
<comment type="caution">
    <text evidence="4">The sequence shown here is derived from an EMBL/GenBank/DDBJ whole genome shotgun (WGS) entry which is preliminary data.</text>
</comment>
<dbReference type="EMBL" id="WUBL01000171">
    <property type="protein sequence ID" value="KAF2963992.1"/>
    <property type="molecule type" value="Genomic_DNA"/>
</dbReference>